<gene>
    <name evidence="7" type="primary">mdlC</name>
    <name evidence="7" type="ORF">NXS09_07745</name>
</gene>
<keyword evidence="8" id="KW-1185">Reference proteome</keyword>
<accession>A0ABT2FDJ0</accession>
<dbReference type="Proteomes" id="UP001166947">
    <property type="component" value="Unassembled WGS sequence"/>
</dbReference>
<organism evidence="7 8">
    <name type="scientific">Neisseria montereyensis</name>
    <dbReference type="NCBI Taxonomy" id="2973938"/>
    <lineage>
        <taxon>Bacteria</taxon>
        <taxon>Pseudomonadati</taxon>
        <taxon>Pseudomonadota</taxon>
        <taxon>Betaproteobacteria</taxon>
        <taxon>Neisseriales</taxon>
        <taxon>Neisseriaceae</taxon>
        <taxon>Neisseria</taxon>
    </lineage>
</organism>
<evidence type="ECO:0000259" key="4">
    <source>
        <dbReference type="Pfam" id="PF00205"/>
    </source>
</evidence>
<feature type="domain" description="Thiamine pyrophosphate enzyme central" evidence="4">
    <location>
        <begin position="190"/>
        <end position="326"/>
    </location>
</feature>
<dbReference type="PANTHER" id="PTHR18968:SF133">
    <property type="entry name" value="BENZOYLFORMATE DECARBOXYLASE"/>
    <property type="match status" value="1"/>
</dbReference>
<evidence type="ECO:0000259" key="5">
    <source>
        <dbReference type="Pfam" id="PF02775"/>
    </source>
</evidence>
<dbReference type="Gene3D" id="3.40.50.1220">
    <property type="entry name" value="TPP-binding domain"/>
    <property type="match status" value="1"/>
</dbReference>
<dbReference type="Pfam" id="PF00205">
    <property type="entry name" value="TPP_enzyme_M"/>
    <property type="match status" value="1"/>
</dbReference>
<proteinExistence type="inferred from homology"/>
<dbReference type="InterPro" id="IPR045229">
    <property type="entry name" value="TPP_enz"/>
</dbReference>
<comment type="caution">
    <text evidence="7">The sequence shown here is derived from an EMBL/GenBank/DDBJ whole genome shotgun (WGS) entry which is preliminary data.</text>
</comment>
<dbReference type="CDD" id="cd07035">
    <property type="entry name" value="TPP_PYR_POX_like"/>
    <property type="match status" value="1"/>
</dbReference>
<dbReference type="Pfam" id="PF02775">
    <property type="entry name" value="TPP_enzyme_C"/>
    <property type="match status" value="1"/>
</dbReference>
<dbReference type="InterPro" id="IPR029035">
    <property type="entry name" value="DHS-like_NAD/FAD-binding_dom"/>
</dbReference>
<dbReference type="InterPro" id="IPR012001">
    <property type="entry name" value="Thiamin_PyroP_enz_TPP-bd_dom"/>
</dbReference>
<dbReference type="Gene3D" id="3.40.50.970">
    <property type="match status" value="2"/>
</dbReference>
<comment type="similarity">
    <text evidence="1 3">Belongs to the TPP enzyme family.</text>
</comment>
<evidence type="ECO:0000256" key="2">
    <source>
        <dbReference type="ARBA" id="ARBA00023052"/>
    </source>
</evidence>
<dbReference type="EMBL" id="JANUXW010000006">
    <property type="protein sequence ID" value="MCS4534190.1"/>
    <property type="molecule type" value="Genomic_DNA"/>
</dbReference>
<evidence type="ECO:0000256" key="3">
    <source>
        <dbReference type="RuleBase" id="RU362132"/>
    </source>
</evidence>
<protein>
    <submittedName>
        <fullName evidence="7">Benzoylformate decarboxylase</fullName>
        <ecNumber evidence="7">4.1.1.7</ecNumber>
    </submittedName>
</protein>
<evidence type="ECO:0000256" key="1">
    <source>
        <dbReference type="ARBA" id="ARBA00007812"/>
    </source>
</evidence>
<feature type="domain" description="Thiamine pyrophosphate enzyme N-terminal TPP-binding" evidence="6">
    <location>
        <begin position="7"/>
        <end position="109"/>
    </location>
</feature>
<dbReference type="GO" id="GO:0050695">
    <property type="term" value="F:benzoylformate decarboxylase activity"/>
    <property type="evidence" value="ECO:0007669"/>
    <property type="project" value="UniProtKB-EC"/>
</dbReference>
<keyword evidence="7" id="KW-0456">Lyase</keyword>
<name>A0ABT2FDJ0_9NEIS</name>
<dbReference type="SUPFAM" id="SSF52518">
    <property type="entry name" value="Thiamin diphosphate-binding fold (THDP-binding)"/>
    <property type="match status" value="2"/>
</dbReference>
<dbReference type="EC" id="4.1.1.7" evidence="7"/>
<dbReference type="CDD" id="cd02002">
    <property type="entry name" value="TPP_BFDC"/>
    <property type="match status" value="1"/>
</dbReference>
<dbReference type="PANTHER" id="PTHR18968">
    <property type="entry name" value="THIAMINE PYROPHOSPHATE ENZYMES"/>
    <property type="match status" value="1"/>
</dbReference>
<keyword evidence="2 3" id="KW-0786">Thiamine pyrophosphate</keyword>
<dbReference type="RefSeq" id="WP_259291978.1">
    <property type="nucleotide sequence ID" value="NZ_JANUXW010000006.1"/>
</dbReference>
<reference evidence="7" key="2">
    <citation type="journal article" date="2023" name="Curr. Microbiol.">
        <title>Neisseria montereyensis sp. nov., Isolated from Oropharynx of California Sea Lion (Zalophus californianus): Genomic, Phylogenetic, and Phenotypic Study.</title>
        <authorList>
            <person name="Volokhov D.V."/>
            <person name="Zagorodnyaya T.A."/>
            <person name="Furtak V.A."/>
            <person name="Nattanmai G."/>
            <person name="Randall L."/>
            <person name="Jose S."/>
            <person name="Gao Y."/>
            <person name="Gulland F.M."/>
            <person name="Eisenberg T."/>
            <person name="Delmonte P."/>
            <person name="Blom J."/>
            <person name="Mitchell K.K."/>
        </authorList>
    </citation>
    <scope>NUCLEOTIDE SEQUENCE</scope>
    <source>
        <strain evidence="7">CSL10203-ORH2</strain>
    </source>
</reference>
<dbReference type="SUPFAM" id="SSF52467">
    <property type="entry name" value="DHS-like NAD/FAD-binding domain"/>
    <property type="match status" value="1"/>
</dbReference>
<dbReference type="InterPro" id="IPR011766">
    <property type="entry name" value="TPP_enzyme_TPP-bd"/>
</dbReference>
<evidence type="ECO:0000259" key="6">
    <source>
        <dbReference type="Pfam" id="PF02776"/>
    </source>
</evidence>
<feature type="domain" description="Thiamine pyrophosphate enzyme TPP-binding" evidence="5">
    <location>
        <begin position="386"/>
        <end position="524"/>
    </location>
</feature>
<sequence>MSSNQLTVRDVVIQVLRDLGVHRVYGNPGSTELAFLGNWPEDFEYVLGLHEASAVGMADGEARVTGRPTFVNLHTAAGLGNSLGNLFTSYKNQAPVVILAGQQSRSLLSSDAYLAADDPTVFPKPYVKWAIQPANAQDVPAALVRCFEVAMQPPYGPTFISVPNDDWDQPCDPYPVGKSIGFGPAREDGLKEIAKALAGAKRPALVVGTEIDAFDAYDNAVRLAERTGATVYTAPVAAATAFPEDHPQFGGFLPAIPAGLSKMLERHDVVFVAGAPVFTFHVDGKADVLTSKDTRILQLTADSNSAARARTELSLVGELKESLDRLISFLPEKPAADVAEPLKVARSTPEKEDGMPSAAYVLSRLSELMPKDAVLVEEAPSHRPAMQKNLPITQQGGFYTMSSGGLGYGLPASVGVALAHDKRKVVALIGDGSMQYSIQALWTAAQHKLPLTVIVLNNGGYGALKSFSKFLGATNTPGMDLPSIDMVKIAEGYGLNASRVDNTADLDAALTKALNDPHTHLIDVVVDPNKGDIY</sequence>
<dbReference type="Pfam" id="PF02776">
    <property type="entry name" value="TPP_enzyme_N"/>
    <property type="match status" value="1"/>
</dbReference>
<dbReference type="InterPro" id="IPR012000">
    <property type="entry name" value="Thiamin_PyroP_enz_cen_dom"/>
</dbReference>
<dbReference type="InterPro" id="IPR029061">
    <property type="entry name" value="THDP-binding"/>
</dbReference>
<evidence type="ECO:0000313" key="7">
    <source>
        <dbReference type="EMBL" id="MCS4534190.1"/>
    </source>
</evidence>
<evidence type="ECO:0000313" key="8">
    <source>
        <dbReference type="Proteomes" id="UP001166947"/>
    </source>
</evidence>
<dbReference type="NCBIfam" id="NF005485">
    <property type="entry name" value="PRK07092.1"/>
    <property type="match status" value="1"/>
</dbReference>
<reference evidence="7" key="1">
    <citation type="submission" date="2022-08" db="EMBL/GenBank/DDBJ databases">
        <authorList>
            <person name="Volokhov D.V."/>
            <person name="Furtak V.A."/>
            <person name="Zagorodnyaya T.A."/>
        </authorList>
    </citation>
    <scope>NUCLEOTIDE SEQUENCE</scope>
    <source>
        <strain evidence="7">CSL10203-ORH2</strain>
    </source>
</reference>